<protein>
    <submittedName>
        <fullName evidence="2">Uncharacterized protein</fullName>
    </submittedName>
</protein>
<name>A0A4Y7TY60_COPMI</name>
<accession>A0A4Y7TY60</accession>
<evidence type="ECO:0000256" key="1">
    <source>
        <dbReference type="SAM" id="MobiDB-lite"/>
    </source>
</evidence>
<dbReference type="OrthoDB" id="21648at2759"/>
<dbReference type="Proteomes" id="UP000298030">
    <property type="component" value="Unassembled WGS sequence"/>
</dbReference>
<organism evidence="2 3">
    <name type="scientific">Coprinellus micaceus</name>
    <name type="common">Glistening ink-cap mushroom</name>
    <name type="synonym">Coprinus micaceus</name>
    <dbReference type="NCBI Taxonomy" id="71717"/>
    <lineage>
        <taxon>Eukaryota</taxon>
        <taxon>Fungi</taxon>
        <taxon>Dikarya</taxon>
        <taxon>Basidiomycota</taxon>
        <taxon>Agaricomycotina</taxon>
        <taxon>Agaricomycetes</taxon>
        <taxon>Agaricomycetidae</taxon>
        <taxon>Agaricales</taxon>
        <taxon>Agaricineae</taxon>
        <taxon>Psathyrellaceae</taxon>
        <taxon>Coprinellus</taxon>
    </lineage>
</organism>
<evidence type="ECO:0000313" key="2">
    <source>
        <dbReference type="EMBL" id="TEB39105.1"/>
    </source>
</evidence>
<keyword evidence="3" id="KW-1185">Reference proteome</keyword>
<feature type="region of interest" description="Disordered" evidence="1">
    <location>
        <begin position="1"/>
        <end position="41"/>
    </location>
</feature>
<dbReference type="STRING" id="71717.A0A4Y7TY60"/>
<feature type="region of interest" description="Disordered" evidence="1">
    <location>
        <begin position="441"/>
        <end position="473"/>
    </location>
</feature>
<comment type="caution">
    <text evidence="2">The sequence shown here is derived from an EMBL/GenBank/DDBJ whole genome shotgun (WGS) entry which is preliminary data.</text>
</comment>
<evidence type="ECO:0000313" key="3">
    <source>
        <dbReference type="Proteomes" id="UP000298030"/>
    </source>
</evidence>
<proteinExistence type="predicted"/>
<gene>
    <name evidence="2" type="ORF">FA13DRAFT_443172</name>
</gene>
<sequence>MGEGTMARPPRPAPQKKRKRTPSLGPPSATKHHKRDDVRPAFLSAPDAASIRTVLESTDTQGLLDRVFPCSHAPDTLLSLRSLLEHPAEHPLTAVKTAIGHLLPISSLPRSRPSDAASQQLDFTSLALSLLQQASFNSIAPPLDTPHVLDVADDSSPVQPKRRYALVQHLPSGDYWSSLSAGTAPSDLKSLPTGNAELVAIIPTASASPLDAVPSLGSISSRPLAPTKPIIGPRRVSTGVFLDYGPYASFAPSFETVAGIVGQRQLSEVVYQREQKKQGRHDNNPPSAYIQEIPEEDDVVMNVAEPEPISDKDLDTLLPPEDVKALKEALGSLELERAVQTLLDRNALALKRLGELQTRRLSNPDVKPVEEGSEEWDTAQTIMDSIATLASLRPRSSAEDGAPLVPSPAVLRKLHRSLALEPSPGWYGNLPASRATALHDDSTIKGEEPDSHTRGPTCTRTHHRGAHQPSPCNPRLPWVRIQLQRNPATAVSPRCRDVRSLQGTAGRNLLPILGACHSPAILLWPTKLRKLVKSAALWLRGHRTADLPVRDLV</sequence>
<reference evidence="2 3" key="1">
    <citation type="journal article" date="2019" name="Nat. Ecol. Evol.">
        <title>Megaphylogeny resolves global patterns of mushroom evolution.</title>
        <authorList>
            <person name="Varga T."/>
            <person name="Krizsan K."/>
            <person name="Foldi C."/>
            <person name="Dima B."/>
            <person name="Sanchez-Garcia M."/>
            <person name="Sanchez-Ramirez S."/>
            <person name="Szollosi G.J."/>
            <person name="Szarkandi J.G."/>
            <person name="Papp V."/>
            <person name="Albert L."/>
            <person name="Andreopoulos W."/>
            <person name="Angelini C."/>
            <person name="Antonin V."/>
            <person name="Barry K.W."/>
            <person name="Bougher N.L."/>
            <person name="Buchanan P."/>
            <person name="Buyck B."/>
            <person name="Bense V."/>
            <person name="Catcheside P."/>
            <person name="Chovatia M."/>
            <person name="Cooper J."/>
            <person name="Damon W."/>
            <person name="Desjardin D."/>
            <person name="Finy P."/>
            <person name="Geml J."/>
            <person name="Haridas S."/>
            <person name="Hughes K."/>
            <person name="Justo A."/>
            <person name="Karasinski D."/>
            <person name="Kautmanova I."/>
            <person name="Kiss B."/>
            <person name="Kocsube S."/>
            <person name="Kotiranta H."/>
            <person name="LaButti K.M."/>
            <person name="Lechner B.E."/>
            <person name="Liimatainen K."/>
            <person name="Lipzen A."/>
            <person name="Lukacs Z."/>
            <person name="Mihaltcheva S."/>
            <person name="Morgado L.N."/>
            <person name="Niskanen T."/>
            <person name="Noordeloos M.E."/>
            <person name="Ohm R.A."/>
            <person name="Ortiz-Santana B."/>
            <person name="Ovrebo C."/>
            <person name="Racz N."/>
            <person name="Riley R."/>
            <person name="Savchenko A."/>
            <person name="Shiryaev A."/>
            <person name="Soop K."/>
            <person name="Spirin V."/>
            <person name="Szebenyi C."/>
            <person name="Tomsovsky M."/>
            <person name="Tulloss R.E."/>
            <person name="Uehling J."/>
            <person name="Grigoriev I.V."/>
            <person name="Vagvolgyi C."/>
            <person name="Papp T."/>
            <person name="Martin F.M."/>
            <person name="Miettinen O."/>
            <person name="Hibbett D.S."/>
            <person name="Nagy L.G."/>
        </authorList>
    </citation>
    <scope>NUCLEOTIDE SEQUENCE [LARGE SCALE GENOMIC DNA]</scope>
    <source>
        <strain evidence="2 3">FP101781</strain>
    </source>
</reference>
<feature type="compositionally biased region" description="Basic and acidic residues" evidence="1">
    <location>
        <begin position="441"/>
        <end position="453"/>
    </location>
</feature>
<dbReference type="EMBL" id="QPFP01000002">
    <property type="protein sequence ID" value="TEB39105.1"/>
    <property type="molecule type" value="Genomic_DNA"/>
</dbReference>
<dbReference type="AlphaFoldDB" id="A0A4Y7TY60"/>